<reference evidence="1" key="1">
    <citation type="submission" date="2023-06" db="EMBL/GenBank/DDBJ databases">
        <title>Genome-scale phylogeny and comparative genomics of the fungal order Sordariales.</title>
        <authorList>
            <consortium name="Lawrence Berkeley National Laboratory"/>
            <person name="Hensen N."/>
            <person name="Bonometti L."/>
            <person name="Westerberg I."/>
            <person name="Brannstrom I.O."/>
            <person name="Guillou S."/>
            <person name="Cros-Aarteil S."/>
            <person name="Calhoun S."/>
            <person name="Haridas S."/>
            <person name="Kuo A."/>
            <person name="Mondo S."/>
            <person name="Pangilinan J."/>
            <person name="Riley R."/>
            <person name="Labutti K."/>
            <person name="Andreopoulos B."/>
            <person name="Lipzen A."/>
            <person name="Chen C."/>
            <person name="Yanf M."/>
            <person name="Daum C."/>
            <person name="Ng V."/>
            <person name="Clum A."/>
            <person name="Steindorff A."/>
            <person name="Ohm R."/>
            <person name="Martin F."/>
            <person name="Silar P."/>
            <person name="Natvig D."/>
            <person name="Lalanne C."/>
            <person name="Gautier V."/>
            <person name="Ament-Velasquez S.L."/>
            <person name="Kruys A."/>
            <person name="Hutchinson M.I."/>
            <person name="Powell A.J."/>
            <person name="Barry K."/>
            <person name="Miller A.N."/>
            <person name="Grigoriev I.V."/>
            <person name="Debuchy R."/>
            <person name="Gladieux P."/>
            <person name="Thoren M.H."/>
            <person name="Johannesson H."/>
        </authorList>
    </citation>
    <scope>NUCLEOTIDE SEQUENCE</scope>
    <source>
        <strain evidence="1">PSN4</strain>
    </source>
</reference>
<evidence type="ECO:0000313" key="1">
    <source>
        <dbReference type="EMBL" id="KAK1754126.1"/>
    </source>
</evidence>
<organism evidence="1 2">
    <name type="scientific">Echria macrotheca</name>
    <dbReference type="NCBI Taxonomy" id="438768"/>
    <lineage>
        <taxon>Eukaryota</taxon>
        <taxon>Fungi</taxon>
        <taxon>Dikarya</taxon>
        <taxon>Ascomycota</taxon>
        <taxon>Pezizomycotina</taxon>
        <taxon>Sordariomycetes</taxon>
        <taxon>Sordariomycetidae</taxon>
        <taxon>Sordariales</taxon>
        <taxon>Schizotheciaceae</taxon>
        <taxon>Echria</taxon>
    </lineage>
</organism>
<dbReference type="Pfam" id="PF00067">
    <property type="entry name" value="p450"/>
    <property type="match status" value="1"/>
</dbReference>
<dbReference type="GO" id="GO:0005506">
    <property type="term" value="F:iron ion binding"/>
    <property type="evidence" value="ECO:0007669"/>
    <property type="project" value="InterPro"/>
</dbReference>
<dbReference type="SUPFAM" id="SSF48264">
    <property type="entry name" value="Cytochrome P450"/>
    <property type="match status" value="1"/>
</dbReference>
<name>A0AAJ0B9F3_9PEZI</name>
<dbReference type="EMBL" id="MU839836">
    <property type="protein sequence ID" value="KAK1754126.1"/>
    <property type="molecule type" value="Genomic_DNA"/>
</dbReference>
<dbReference type="GO" id="GO:0020037">
    <property type="term" value="F:heme binding"/>
    <property type="evidence" value="ECO:0007669"/>
    <property type="project" value="InterPro"/>
</dbReference>
<keyword evidence="2" id="KW-1185">Reference proteome</keyword>
<dbReference type="Proteomes" id="UP001239445">
    <property type="component" value="Unassembled WGS sequence"/>
</dbReference>
<evidence type="ECO:0000313" key="2">
    <source>
        <dbReference type="Proteomes" id="UP001239445"/>
    </source>
</evidence>
<dbReference type="GO" id="GO:0016705">
    <property type="term" value="F:oxidoreductase activity, acting on paired donors, with incorporation or reduction of molecular oxygen"/>
    <property type="evidence" value="ECO:0007669"/>
    <property type="project" value="InterPro"/>
</dbReference>
<comment type="caution">
    <text evidence="1">The sequence shown here is derived from an EMBL/GenBank/DDBJ whole genome shotgun (WGS) entry which is preliminary data.</text>
</comment>
<dbReference type="AlphaFoldDB" id="A0AAJ0B9F3"/>
<sequence length="248" mass="27657">MACWYLQQSPRRRSSRPAQSTCGCHRKFLATDECRGWSSFVDLFGAKTWHKGRELGLLPAGMALCRDSNLLRSDDGEVRVGGNGHLDYYVTRPDHRYRDLTNPLRLCGPVFVTLVSQVLVPVLAHDAATLDLGHWPAARNGVARRPALQGVPFPPGPVVGVPAYSVHRSREIWGDDAKFRPERWTPGILTARERRPSCAEKEVGQVADVSWLSATPTSRLSQEAAEAISVHPQDYAFPTMPIYIDDDW</sequence>
<gene>
    <name evidence="1" type="ORF">QBC47DRAFT_362102</name>
</gene>
<dbReference type="InterPro" id="IPR036396">
    <property type="entry name" value="Cyt_P450_sf"/>
</dbReference>
<accession>A0AAJ0B9F3</accession>
<proteinExistence type="predicted"/>
<protein>
    <submittedName>
        <fullName evidence="1">Uncharacterized protein</fullName>
    </submittedName>
</protein>
<dbReference type="GO" id="GO:0004497">
    <property type="term" value="F:monooxygenase activity"/>
    <property type="evidence" value="ECO:0007669"/>
    <property type="project" value="InterPro"/>
</dbReference>
<dbReference type="InterPro" id="IPR001128">
    <property type="entry name" value="Cyt_P450"/>
</dbReference>
<dbReference type="Gene3D" id="1.10.630.10">
    <property type="entry name" value="Cytochrome P450"/>
    <property type="match status" value="1"/>
</dbReference>